<evidence type="ECO:0000256" key="1">
    <source>
        <dbReference type="SAM" id="MobiDB-lite"/>
    </source>
</evidence>
<dbReference type="EMBL" id="JARKIB010000001">
    <property type="protein sequence ID" value="KAJ7785631.1"/>
    <property type="molecule type" value="Genomic_DNA"/>
</dbReference>
<accession>A0AAD7KH24</accession>
<feature type="region of interest" description="Disordered" evidence="1">
    <location>
        <begin position="85"/>
        <end position="165"/>
    </location>
</feature>
<proteinExistence type="predicted"/>
<evidence type="ECO:0000313" key="3">
    <source>
        <dbReference type="Proteomes" id="UP001215598"/>
    </source>
</evidence>
<dbReference type="AlphaFoldDB" id="A0AAD7KH24"/>
<evidence type="ECO:0000313" key="2">
    <source>
        <dbReference type="EMBL" id="KAJ7785631.1"/>
    </source>
</evidence>
<organism evidence="2 3">
    <name type="scientific">Mycena metata</name>
    <dbReference type="NCBI Taxonomy" id="1033252"/>
    <lineage>
        <taxon>Eukaryota</taxon>
        <taxon>Fungi</taxon>
        <taxon>Dikarya</taxon>
        <taxon>Basidiomycota</taxon>
        <taxon>Agaricomycotina</taxon>
        <taxon>Agaricomycetes</taxon>
        <taxon>Agaricomycetidae</taxon>
        <taxon>Agaricales</taxon>
        <taxon>Marasmiineae</taxon>
        <taxon>Mycenaceae</taxon>
        <taxon>Mycena</taxon>
    </lineage>
</organism>
<sequence length="165" mass="18161">MTACLQLLALVADNASNNNTLVTALAIKIGRFGRFNGALHRIRYFAHILNLVMKAFLRVFLRVKKSVRAQGTADEWNVLEKEAAKYDAADSDSEAGDSDVDEMDSEEDENDGDKEGDTPVDTDIDAARNAADDELIDELEDGDKCTGSQLDDNIELPPLTVEERK</sequence>
<keyword evidence="3" id="KW-1185">Reference proteome</keyword>
<dbReference type="Proteomes" id="UP001215598">
    <property type="component" value="Unassembled WGS sequence"/>
</dbReference>
<name>A0AAD7KH24_9AGAR</name>
<feature type="compositionally biased region" description="Acidic residues" evidence="1">
    <location>
        <begin position="89"/>
        <end position="124"/>
    </location>
</feature>
<protein>
    <submittedName>
        <fullName evidence="2">Uncharacterized protein</fullName>
    </submittedName>
</protein>
<feature type="compositionally biased region" description="Acidic residues" evidence="1">
    <location>
        <begin position="132"/>
        <end position="141"/>
    </location>
</feature>
<gene>
    <name evidence="2" type="ORF">B0H16DRAFT_1753367</name>
</gene>
<comment type="caution">
    <text evidence="2">The sequence shown here is derived from an EMBL/GenBank/DDBJ whole genome shotgun (WGS) entry which is preliminary data.</text>
</comment>
<reference evidence="2" key="1">
    <citation type="submission" date="2023-03" db="EMBL/GenBank/DDBJ databases">
        <title>Massive genome expansion in bonnet fungi (Mycena s.s.) driven by repeated elements and novel gene families across ecological guilds.</title>
        <authorList>
            <consortium name="Lawrence Berkeley National Laboratory"/>
            <person name="Harder C.B."/>
            <person name="Miyauchi S."/>
            <person name="Viragh M."/>
            <person name="Kuo A."/>
            <person name="Thoen E."/>
            <person name="Andreopoulos B."/>
            <person name="Lu D."/>
            <person name="Skrede I."/>
            <person name="Drula E."/>
            <person name="Henrissat B."/>
            <person name="Morin E."/>
            <person name="Kohler A."/>
            <person name="Barry K."/>
            <person name="LaButti K."/>
            <person name="Morin E."/>
            <person name="Salamov A."/>
            <person name="Lipzen A."/>
            <person name="Mereny Z."/>
            <person name="Hegedus B."/>
            <person name="Baldrian P."/>
            <person name="Stursova M."/>
            <person name="Weitz H."/>
            <person name="Taylor A."/>
            <person name="Grigoriev I.V."/>
            <person name="Nagy L.G."/>
            <person name="Martin F."/>
            <person name="Kauserud H."/>
        </authorList>
    </citation>
    <scope>NUCLEOTIDE SEQUENCE</scope>
    <source>
        <strain evidence="2">CBHHK182m</strain>
    </source>
</reference>